<accession>A0ABP7BEQ5</accession>
<comment type="caution">
    <text evidence="2">The sequence shown here is derived from an EMBL/GenBank/DDBJ whole genome shotgun (WGS) entry which is preliminary data.</text>
</comment>
<protein>
    <submittedName>
        <fullName evidence="2">Uncharacterized protein</fullName>
    </submittedName>
</protein>
<reference evidence="3" key="1">
    <citation type="journal article" date="2019" name="Int. J. Syst. Evol. Microbiol.">
        <title>The Global Catalogue of Microorganisms (GCM) 10K type strain sequencing project: providing services to taxonomists for standard genome sequencing and annotation.</title>
        <authorList>
            <consortium name="The Broad Institute Genomics Platform"/>
            <consortium name="The Broad Institute Genome Sequencing Center for Infectious Disease"/>
            <person name="Wu L."/>
            <person name="Ma J."/>
        </authorList>
    </citation>
    <scope>NUCLEOTIDE SEQUENCE [LARGE SCALE GENOMIC DNA]</scope>
    <source>
        <strain evidence="3">JCM 16546</strain>
    </source>
</reference>
<dbReference type="EMBL" id="BAAAYV010000007">
    <property type="protein sequence ID" value="GAA3658429.1"/>
    <property type="molecule type" value="Genomic_DNA"/>
</dbReference>
<keyword evidence="1" id="KW-0812">Transmembrane</keyword>
<evidence type="ECO:0000313" key="3">
    <source>
        <dbReference type="Proteomes" id="UP001410795"/>
    </source>
</evidence>
<proteinExistence type="predicted"/>
<organism evidence="2 3">
    <name type="scientific">Microbacterium marinilacus</name>
    <dbReference type="NCBI Taxonomy" id="415209"/>
    <lineage>
        <taxon>Bacteria</taxon>
        <taxon>Bacillati</taxon>
        <taxon>Actinomycetota</taxon>
        <taxon>Actinomycetes</taxon>
        <taxon>Micrococcales</taxon>
        <taxon>Microbacteriaceae</taxon>
        <taxon>Microbacterium</taxon>
    </lineage>
</organism>
<dbReference type="Proteomes" id="UP001410795">
    <property type="component" value="Unassembled WGS sequence"/>
</dbReference>
<keyword evidence="3" id="KW-1185">Reference proteome</keyword>
<sequence>MSESRVTNALVGVLSILFAASVVLLVVQLTTSSAAPGNWFSRIMVSGSGAFFVTAVLWRLLEKNK</sequence>
<keyword evidence="1" id="KW-1133">Transmembrane helix</keyword>
<gene>
    <name evidence="2" type="ORF">GCM10022202_18680</name>
</gene>
<keyword evidence="1" id="KW-0472">Membrane</keyword>
<feature type="transmembrane region" description="Helical" evidence="1">
    <location>
        <begin position="39"/>
        <end position="61"/>
    </location>
</feature>
<evidence type="ECO:0000256" key="1">
    <source>
        <dbReference type="SAM" id="Phobius"/>
    </source>
</evidence>
<evidence type="ECO:0000313" key="2">
    <source>
        <dbReference type="EMBL" id="GAA3658429.1"/>
    </source>
</evidence>
<name>A0ABP7BEQ5_9MICO</name>
<feature type="transmembrane region" description="Helical" evidence="1">
    <location>
        <begin position="7"/>
        <end position="27"/>
    </location>
</feature>